<organism evidence="1 2">
    <name type="scientific">Entomophthora muscae</name>
    <dbReference type="NCBI Taxonomy" id="34485"/>
    <lineage>
        <taxon>Eukaryota</taxon>
        <taxon>Fungi</taxon>
        <taxon>Fungi incertae sedis</taxon>
        <taxon>Zoopagomycota</taxon>
        <taxon>Entomophthoromycotina</taxon>
        <taxon>Entomophthoromycetes</taxon>
        <taxon>Entomophthorales</taxon>
        <taxon>Entomophthoraceae</taxon>
        <taxon>Entomophthora</taxon>
    </lineage>
</organism>
<sequence>MGFRDEKKVISSSVKVDFINLLSKTGLSAIETTSFVSPKWVPQMGDAKEVLTNINRQEGIDYPVLTPNLKGLQEALNAGAREVAIFGAASESFSQKNINCSIEKSLERFKDVMIVSKENNVLVRGYVSCVVGCPYEGRIKPDIVARVSEKMLEMGCYEISLGDTIGVGTPGEYSFLSFANDCRNF</sequence>
<reference evidence="1" key="1">
    <citation type="submission" date="2022-04" db="EMBL/GenBank/DDBJ databases">
        <title>Genome of the entomopathogenic fungus Entomophthora muscae.</title>
        <authorList>
            <person name="Elya C."/>
            <person name="Lovett B.R."/>
            <person name="Lee E."/>
            <person name="Macias A.M."/>
            <person name="Hajek A.E."/>
            <person name="De Bivort B.L."/>
            <person name="Kasson M.T."/>
            <person name="De Fine Licht H.H."/>
            <person name="Stajich J.E."/>
        </authorList>
    </citation>
    <scope>NUCLEOTIDE SEQUENCE</scope>
    <source>
        <strain evidence="1">Berkeley</strain>
    </source>
</reference>
<dbReference type="Proteomes" id="UP001165960">
    <property type="component" value="Unassembled WGS sequence"/>
</dbReference>
<name>A0ACC2SB13_9FUNG</name>
<evidence type="ECO:0000313" key="2">
    <source>
        <dbReference type="Proteomes" id="UP001165960"/>
    </source>
</evidence>
<comment type="caution">
    <text evidence="1">The sequence shown here is derived from an EMBL/GenBank/DDBJ whole genome shotgun (WGS) entry which is preliminary data.</text>
</comment>
<evidence type="ECO:0000313" key="1">
    <source>
        <dbReference type="EMBL" id="KAJ9059488.1"/>
    </source>
</evidence>
<dbReference type="EMBL" id="QTSX02005683">
    <property type="protein sequence ID" value="KAJ9059488.1"/>
    <property type="molecule type" value="Genomic_DNA"/>
</dbReference>
<accession>A0ACC2SB13</accession>
<protein>
    <submittedName>
        <fullName evidence="1">Uncharacterized protein</fullName>
    </submittedName>
</protein>
<gene>
    <name evidence="1" type="ORF">DSO57_1001564</name>
</gene>
<proteinExistence type="predicted"/>
<keyword evidence="2" id="KW-1185">Reference proteome</keyword>